<keyword evidence="5 7" id="KW-0456">Lyase</keyword>
<comment type="function">
    <text evidence="7">Functions as a peptidoglycan terminase that cleaves nascent peptidoglycan strands endolytically to terminate their elongation.</text>
</comment>
<evidence type="ECO:0000256" key="4">
    <source>
        <dbReference type="ARBA" id="ARBA00023136"/>
    </source>
</evidence>
<protein>
    <recommendedName>
        <fullName evidence="7">Endolytic murein transglycosylase</fullName>
        <ecNumber evidence="7">4.2.2.29</ecNumber>
    </recommendedName>
    <alternativeName>
        <fullName evidence="7">Peptidoglycan lytic transglycosylase</fullName>
    </alternativeName>
    <alternativeName>
        <fullName evidence="7">Peptidoglycan polymerization terminase</fullName>
    </alternativeName>
</protein>
<dbReference type="Gene3D" id="3.30.160.60">
    <property type="entry name" value="Classic Zinc Finger"/>
    <property type="match status" value="1"/>
</dbReference>
<dbReference type="GO" id="GO:0071555">
    <property type="term" value="P:cell wall organization"/>
    <property type="evidence" value="ECO:0007669"/>
    <property type="project" value="UniProtKB-KW"/>
</dbReference>
<comment type="caution">
    <text evidence="8">The sequence shown here is derived from an EMBL/GenBank/DDBJ whole genome shotgun (WGS) entry which is preliminary data.</text>
</comment>
<dbReference type="Proteomes" id="UP000036771">
    <property type="component" value="Unassembled WGS sequence"/>
</dbReference>
<keyword evidence="4 7" id="KW-0472">Membrane</keyword>
<dbReference type="EC" id="4.2.2.29" evidence="7"/>
<sequence>MVLGERTPRLLSVNWLKNTSITQYFLIGFFLLIFFAGTGLIIFFQQSYKSLTGDQQEHTIVIPKGASLDKISVMLGKHKIIDHPFLFVWNARLRKLHARLKAGEYIFPKNRTLESVLMLLVSGKTVVRKFTAVEGRTVWEIITALNQTEGLEGEIDFVPKEGELYPETYYFSYGDQRQELVMRMVKAQQKHLKKLWKERDSNVPLSSAQDALILAAIIEKETRIPEERARIAGLFYNRLRLGMRLQSDPTVLYGLYRSYGLPLNRPLSRAELDISTPFNTYLHSGLPPEPICSPGFSSLHAALHPEKTEMLYFVIDGTGGHIFSSTYEEHKRHHQALRARRQKEAQKISK</sequence>
<dbReference type="Pfam" id="PF02618">
    <property type="entry name" value="YceG"/>
    <property type="match status" value="1"/>
</dbReference>
<keyword evidence="9" id="KW-1185">Reference proteome</keyword>
<dbReference type="GO" id="GO:0008932">
    <property type="term" value="F:lytic endotransglycosylase activity"/>
    <property type="evidence" value="ECO:0007669"/>
    <property type="project" value="UniProtKB-UniRule"/>
</dbReference>
<feature type="site" description="Important for catalytic activity" evidence="7">
    <location>
        <position position="221"/>
    </location>
</feature>
<dbReference type="InterPro" id="IPR003770">
    <property type="entry name" value="MLTG-like"/>
</dbReference>
<gene>
    <name evidence="7" type="primary">mltG</name>
    <name evidence="8" type="ORF">Cva_00181</name>
</gene>
<dbReference type="STRING" id="1629334.Cva_00181"/>
<evidence type="ECO:0000313" key="8">
    <source>
        <dbReference type="EMBL" id="GAO97545.1"/>
    </source>
</evidence>
<evidence type="ECO:0000256" key="3">
    <source>
        <dbReference type="ARBA" id="ARBA00022989"/>
    </source>
</evidence>
<dbReference type="GO" id="GO:0009252">
    <property type="term" value="P:peptidoglycan biosynthetic process"/>
    <property type="evidence" value="ECO:0007669"/>
    <property type="project" value="UniProtKB-UniRule"/>
</dbReference>
<organism evidence="8 9">
    <name type="scientific">Caedimonas varicaedens</name>
    <dbReference type="NCBI Taxonomy" id="1629334"/>
    <lineage>
        <taxon>Bacteria</taxon>
        <taxon>Pseudomonadati</taxon>
        <taxon>Pseudomonadota</taxon>
        <taxon>Alphaproteobacteria</taxon>
        <taxon>Holosporales</taxon>
        <taxon>Caedimonadaceae</taxon>
        <taxon>Caedimonas</taxon>
    </lineage>
</organism>
<comment type="catalytic activity">
    <reaction evidence="7">
        <text>a peptidoglycan chain = a peptidoglycan chain with N-acetyl-1,6-anhydromuramyl-[peptide] at the reducing end + a peptidoglycan chain with N-acetylglucosamine at the non-reducing end.</text>
        <dbReference type="EC" id="4.2.2.29"/>
    </reaction>
</comment>
<feature type="transmembrane region" description="Helical" evidence="7">
    <location>
        <begin position="21"/>
        <end position="44"/>
    </location>
</feature>
<dbReference type="EMBL" id="BBVC01000008">
    <property type="protein sequence ID" value="GAO97545.1"/>
    <property type="molecule type" value="Genomic_DNA"/>
</dbReference>
<dbReference type="AlphaFoldDB" id="A0A0K8MAL4"/>
<dbReference type="Gene3D" id="3.30.1490.480">
    <property type="entry name" value="Endolytic murein transglycosylase"/>
    <property type="match status" value="1"/>
</dbReference>
<dbReference type="HAMAP" id="MF_02065">
    <property type="entry name" value="MltG"/>
    <property type="match status" value="1"/>
</dbReference>
<keyword evidence="7" id="KW-0997">Cell inner membrane</keyword>
<keyword evidence="3 7" id="KW-1133">Transmembrane helix</keyword>
<evidence type="ECO:0000313" key="9">
    <source>
        <dbReference type="Proteomes" id="UP000036771"/>
    </source>
</evidence>
<evidence type="ECO:0000256" key="7">
    <source>
        <dbReference type="HAMAP-Rule" id="MF_02065"/>
    </source>
</evidence>
<evidence type="ECO:0000256" key="2">
    <source>
        <dbReference type="ARBA" id="ARBA00022692"/>
    </source>
</evidence>
<comment type="similarity">
    <text evidence="7">Belongs to the transglycosylase MltG family.</text>
</comment>
<dbReference type="CDD" id="cd08010">
    <property type="entry name" value="MltG_like"/>
    <property type="match status" value="1"/>
</dbReference>
<accession>A0A0K8MAL4</accession>
<comment type="subcellular location">
    <subcellularLocation>
        <location evidence="7">Cell inner membrane</location>
        <topology evidence="7">Single-pass membrane protein</topology>
    </subcellularLocation>
</comment>
<keyword evidence="2 7" id="KW-0812">Transmembrane</keyword>
<evidence type="ECO:0000256" key="6">
    <source>
        <dbReference type="ARBA" id="ARBA00023316"/>
    </source>
</evidence>
<dbReference type="GO" id="GO:0005886">
    <property type="term" value="C:plasma membrane"/>
    <property type="evidence" value="ECO:0007669"/>
    <property type="project" value="UniProtKB-SubCell"/>
</dbReference>
<dbReference type="PANTHER" id="PTHR30518:SF2">
    <property type="entry name" value="ENDOLYTIC MUREIN TRANSGLYCOSYLASE"/>
    <property type="match status" value="1"/>
</dbReference>
<keyword evidence="6 7" id="KW-0961">Cell wall biogenesis/degradation</keyword>
<reference evidence="8 9" key="1">
    <citation type="submission" date="2015-03" db="EMBL/GenBank/DDBJ databases">
        <title>Caedibacter varicaedens, whole genome shotgun sequence.</title>
        <authorList>
            <person name="Suzuki H."/>
            <person name="Dapper A.L."/>
            <person name="Gibson A.K."/>
            <person name="Jackson C."/>
            <person name="Lee H."/>
            <person name="Pejaver V.R."/>
            <person name="Doak T."/>
            <person name="Lynch M."/>
        </authorList>
    </citation>
    <scope>NUCLEOTIDE SEQUENCE [LARGE SCALE GENOMIC DNA]</scope>
</reference>
<name>A0A0K8MAL4_9PROT</name>
<keyword evidence="1 7" id="KW-1003">Cell membrane</keyword>
<evidence type="ECO:0000256" key="5">
    <source>
        <dbReference type="ARBA" id="ARBA00023239"/>
    </source>
</evidence>
<proteinExistence type="inferred from homology"/>
<dbReference type="NCBIfam" id="TIGR00247">
    <property type="entry name" value="endolytic transglycosylase MltG"/>
    <property type="match status" value="1"/>
</dbReference>
<evidence type="ECO:0000256" key="1">
    <source>
        <dbReference type="ARBA" id="ARBA00022475"/>
    </source>
</evidence>
<dbReference type="PANTHER" id="PTHR30518">
    <property type="entry name" value="ENDOLYTIC MUREIN TRANSGLYCOSYLASE"/>
    <property type="match status" value="1"/>
</dbReference>